<organism evidence="2 3">
    <name type="scientific">Cyclocybe aegerita</name>
    <name type="common">Black poplar mushroom</name>
    <name type="synonym">Agrocybe aegerita</name>
    <dbReference type="NCBI Taxonomy" id="1973307"/>
    <lineage>
        <taxon>Eukaryota</taxon>
        <taxon>Fungi</taxon>
        <taxon>Dikarya</taxon>
        <taxon>Basidiomycota</taxon>
        <taxon>Agaricomycotina</taxon>
        <taxon>Agaricomycetes</taxon>
        <taxon>Agaricomycetidae</taxon>
        <taxon>Agaricales</taxon>
        <taxon>Agaricineae</taxon>
        <taxon>Bolbitiaceae</taxon>
        <taxon>Cyclocybe</taxon>
    </lineage>
</organism>
<dbReference type="PANTHER" id="PTHR43415:SF3">
    <property type="entry name" value="GNAT-FAMILY ACETYLTRANSFERASE"/>
    <property type="match status" value="1"/>
</dbReference>
<dbReference type="InterPro" id="IPR000182">
    <property type="entry name" value="GNAT_dom"/>
</dbReference>
<dbReference type="Pfam" id="PF13302">
    <property type="entry name" value="Acetyltransf_3"/>
    <property type="match status" value="1"/>
</dbReference>
<dbReference type="Gene3D" id="3.40.630.30">
    <property type="match status" value="1"/>
</dbReference>
<reference evidence="2 3" key="1">
    <citation type="submission" date="2020-01" db="EMBL/GenBank/DDBJ databases">
        <authorList>
            <person name="Gupta K D."/>
        </authorList>
    </citation>
    <scope>NUCLEOTIDE SEQUENCE [LARGE SCALE GENOMIC DNA]</scope>
</reference>
<dbReference type="EMBL" id="CACVBS010000068">
    <property type="protein sequence ID" value="CAA7268477.1"/>
    <property type="molecule type" value="Genomic_DNA"/>
</dbReference>
<evidence type="ECO:0000313" key="2">
    <source>
        <dbReference type="EMBL" id="CAA7268477.1"/>
    </source>
</evidence>
<evidence type="ECO:0000259" key="1">
    <source>
        <dbReference type="PROSITE" id="PS51186"/>
    </source>
</evidence>
<feature type="domain" description="N-acetyltransferase" evidence="1">
    <location>
        <begin position="8"/>
        <end position="198"/>
    </location>
</feature>
<proteinExistence type="predicted"/>
<gene>
    <name evidence="2" type="ORF">AAE3_LOCUS10774</name>
</gene>
<dbReference type="PROSITE" id="PS51186">
    <property type="entry name" value="GNAT"/>
    <property type="match status" value="1"/>
</dbReference>
<dbReference type="InterPro" id="IPR016181">
    <property type="entry name" value="Acyl_CoA_acyltransferase"/>
</dbReference>
<dbReference type="SUPFAM" id="SSF55729">
    <property type="entry name" value="Acyl-CoA N-acyltransferases (Nat)"/>
    <property type="match status" value="1"/>
</dbReference>
<sequence length="210" mass="24729">MFDLECCVRLREFRPKDDLNRILALYHDTRVAPLITEQFIVPRGERLKDQYKEIIANSAEMFCIIETIPKKTAFTLAPEGDTPQEKPAEKLVKDEPEFVGFTALWQFPERGHRLSTFSLVLRPEFWNKGYGTQITKFVVDHAFLYLNMHRIGLEVYEGNERAMAVYRKIGFVDEGRQRKTRWVDGGWKDTFHMGILVDDWKQTRENLLQN</sequence>
<dbReference type="Proteomes" id="UP000467700">
    <property type="component" value="Unassembled WGS sequence"/>
</dbReference>
<dbReference type="AlphaFoldDB" id="A0A8S0WQS9"/>
<dbReference type="CDD" id="cd04301">
    <property type="entry name" value="NAT_SF"/>
    <property type="match status" value="1"/>
</dbReference>
<dbReference type="OrthoDB" id="630895at2759"/>
<evidence type="ECO:0000313" key="3">
    <source>
        <dbReference type="Proteomes" id="UP000467700"/>
    </source>
</evidence>
<accession>A0A8S0WQS9</accession>
<name>A0A8S0WQS9_CYCAE</name>
<comment type="caution">
    <text evidence="2">The sequence shown here is derived from an EMBL/GenBank/DDBJ whole genome shotgun (WGS) entry which is preliminary data.</text>
</comment>
<keyword evidence="3" id="KW-1185">Reference proteome</keyword>
<protein>
    <recommendedName>
        <fullName evidence="1">N-acetyltransferase domain-containing protein</fullName>
    </recommendedName>
</protein>
<dbReference type="GO" id="GO:0016747">
    <property type="term" value="F:acyltransferase activity, transferring groups other than amino-acyl groups"/>
    <property type="evidence" value="ECO:0007669"/>
    <property type="project" value="InterPro"/>
</dbReference>
<dbReference type="PANTHER" id="PTHR43415">
    <property type="entry name" value="SPERMIDINE N(1)-ACETYLTRANSFERASE"/>
    <property type="match status" value="1"/>
</dbReference>